<dbReference type="Gene3D" id="3.90.1150.10">
    <property type="entry name" value="Aspartate Aminotransferase, domain 1"/>
    <property type="match status" value="1"/>
</dbReference>
<keyword evidence="4" id="KW-0808">Transferase</keyword>
<dbReference type="Gene3D" id="3.40.640.10">
    <property type="entry name" value="Type I PLP-dependent aspartate aminotransferase-like (Major domain)"/>
    <property type="match status" value="1"/>
</dbReference>
<dbReference type="CDD" id="cd00610">
    <property type="entry name" value="OAT_like"/>
    <property type="match status" value="1"/>
</dbReference>
<dbReference type="Pfam" id="PF00202">
    <property type="entry name" value="Aminotran_3"/>
    <property type="match status" value="1"/>
</dbReference>
<organism evidence="4 5">
    <name type="scientific">Nesterenkonia aethiopica</name>
    <dbReference type="NCBI Taxonomy" id="269144"/>
    <lineage>
        <taxon>Bacteria</taxon>
        <taxon>Bacillati</taxon>
        <taxon>Actinomycetota</taxon>
        <taxon>Actinomycetes</taxon>
        <taxon>Micrococcales</taxon>
        <taxon>Micrococcaceae</taxon>
        <taxon>Nesterenkonia</taxon>
    </lineage>
</organism>
<dbReference type="InterPro" id="IPR049704">
    <property type="entry name" value="Aminotrans_3_PPA_site"/>
</dbReference>
<dbReference type="RefSeq" id="WP_344682587.1">
    <property type="nucleotide sequence ID" value="NZ_BAAAVT010000008.1"/>
</dbReference>
<reference evidence="5" key="1">
    <citation type="journal article" date="2019" name="Int. J. Syst. Evol. Microbiol.">
        <title>The Global Catalogue of Microorganisms (GCM) 10K type strain sequencing project: providing services to taxonomists for standard genome sequencing and annotation.</title>
        <authorList>
            <consortium name="The Broad Institute Genomics Platform"/>
            <consortium name="The Broad Institute Genome Sequencing Center for Infectious Disease"/>
            <person name="Wu L."/>
            <person name="Ma J."/>
        </authorList>
    </citation>
    <scope>NUCLEOTIDE SEQUENCE [LARGE SCALE GENOMIC DNA]</scope>
    <source>
        <strain evidence="5">JCM 14309</strain>
    </source>
</reference>
<dbReference type="PIRSF" id="PIRSF000521">
    <property type="entry name" value="Transaminase_4ab_Lys_Orn"/>
    <property type="match status" value="1"/>
</dbReference>
<keyword evidence="5" id="KW-1185">Reference proteome</keyword>
<dbReference type="InterPro" id="IPR015424">
    <property type="entry name" value="PyrdxlP-dep_Trfase"/>
</dbReference>
<evidence type="ECO:0000313" key="4">
    <source>
        <dbReference type="EMBL" id="GAA3062158.1"/>
    </source>
</evidence>
<dbReference type="InterPro" id="IPR015421">
    <property type="entry name" value="PyrdxlP-dep_Trfase_major"/>
</dbReference>
<keyword evidence="2 3" id="KW-0663">Pyridoxal phosphate</keyword>
<dbReference type="GO" id="GO:0008483">
    <property type="term" value="F:transaminase activity"/>
    <property type="evidence" value="ECO:0007669"/>
    <property type="project" value="UniProtKB-KW"/>
</dbReference>
<dbReference type="PROSITE" id="PS00600">
    <property type="entry name" value="AA_TRANSFER_CLASS_3"/>
    <property type="match status" value="1"/>
</dbReference>
<accession>A0ABP6LUU1</accession>
<dbReference type="InterPro" id="IPR015422">
    <property type="entry name" value="PyrdxlP-dep_Trfase_small"/>
</dbReference>
<evidence type="ECO:0000313" key="5">
    <source>
        <dbReference type="Proteomes" id="UP001500236"/>
    </source>
</evidence>
<dbReference type="PANTHER" id="PTHR45688:SF13">
    <property type="entry name" value="ALANINE--GLYOXYLATE AMINOTRANSFERASE 2-LIKE"/>
    <property type="match status" value="1"/>
</dbReference>
<comment type="similarity">
    <text evidence="1 3">Belongs to the class-III pyridoxal-phosphate-dependent aminotransferase family.</text>
</comment>
<evidence type="ECO:0000256" key="1">
    <source>
        <dbReference type="ARBA" id="ARBA00008954"/>
    </source>
</evidence>
<dbReference type="InterPro" id="IPR005814">
    <property type="entry name" value="Aminotrans_3"/>
</dbReference>
<protein>
    <submittedName>
        <fullName evidence="4">Aspartate aminotransferase family protein</fullName>
    </submittedName>
</protein>
<proteinExistence type="inferred from homology"/>
<dbReference type="PANTHER" id="PTHR45688">
    <property type="match status" value="1"/>
</dbReference>
<name>A0ABP6LUU1_9MICC</name>
<comment type="caution">
    <text evidence="4">The sequence shown here is derived from an EMBL/GenBank/DDBJ whole genome shotgun (WGS) entry which is preliminary data.</text>
</comment>
<dbReference type="Proteomes" id="UP001500236">
    <property type="component" value="Unassembled WGS sequence"/>
</dbReference>
<keyword evidence="4" id="KW-0032">Aminotransferase</keyword>
<evidence type="ECO:0000256" key="2">
    <source>
        <dbReference type="ARBA" id="ARBA00022898"/>
    </source>
</evidence>
<gene>
    <name evidence="4" type="ORF">GCM10010529_14420</name>
</gene>
<dbReference type="EMBL" id="BAAAVT010000008">
    <property type="protein sequence ID" value="GAA3062158.1"/>
    <property type="molecule type" value="Genomic_DNA"/>
</dbReference>
<sequence>MSTADSSPVSAPGQTPATAALLRRRRDTLGPHSPLFYEEPLHLASGAGVWLTAADGTEYLDGYNNVPHVGHANPRVQQAICDQAGRLNVHTRYLQDRVVEYAERLLATFDTDLDRLFLTNSGSEANELALRLATQHTGARGVLVTDFSYHGNTRSLAELTTGLAVGEEFGDHVRAFHVPDTVTATGVDPRSLLESSAAQLDAALGSLQEAGHGVAALLVDPLFSTEGMPEPPDGWTQMLGEKVRAAGGLVIADEVQSGFGRLGGAMWGHQAVGLDPDLVTMGKPMGNGHPMGGVVTTAELLDEFGRRNMYFNTFAGNPVSSAAGLAVLEEMEDRRLMAHAAELGARVHRQLEEIASGTARISARRGSGLFFGLEIIDDDGSPDARATKRLVEEMKRRRLLISRIGPQDNVLKIRPPMVIEDHEAQLLLEGLAESVATVLR</sequence>
<dbReference type="SUPFAM" id="SSF53383">
    <property type="entry name" value="PLP-dependent transferases"/>
    <property type="match status" value="1"/>
</dbReference>
<evidence type="ECO:0000256" key="3">
    <source>
        <dbReference type="RuleBase" id="RU003560"/>
    </source>
</evidence>